<feature type="domain" description="Histidine kinase" evidence="7">
    <location>
        <begin position="407"/>
        <end position="623"/>
    </location>
</feature>
<reference evidence="10 11" key="1">
    <citation type="submission" date="2024-04" db="EMBL/GenBank/DDBJ databases">
        <title>WGS of bacteria from Torrens River.</title>
        <authorList>
            <person name="Wyrsch E.R."/>
            <person name="Drigo B."/>
        </authorList>
    </citation>
    <scope>NUCLEOTIDE SEQUENCE [LARGE SCALE GENOMIC DNA]</scope>
    <source>
        <strain evidence="10 11">TWI391</strain>
    </source>
</reference>
<dbReference type="PROSITE" id="PS50113">
    <property type="entry name" value="PAC"/>
    <property type="match status" value="2"/>
</dbReference>
<comment type="catalytic activity">
    <reaction evidence="1">
        <text>ATP + protein L-histidine = ADP + protein N-phospho-L-histidine.</text>
        <dbReference type="EC" id="2.7.13.3"/>
    </reaction>
</comment>
<dbReference type="InterPro" id="IPR005467">
    <property type="entry name" value="His_kinase_dom"/>
</dbReference>
<protein>
    <recommendedName>
        <fullName evidence="2">histidine kinase</fullName>
        <ecNumber evidence="2">2.7.13.3</ecNumber>
    </recommendedName>
</protein>
<evidence type="ECO:0000256" key="1">
    <source>
        <dbReference type="ARBA" id="ARBA00000085"/>
    </source>
</evidence>
<dbReference type="InterPro" id="IPR052162">
    <property type="entry name" value="Sensor_kinase/Photoreceptor"/>
</dbReference>
<evidence type="ECO:0000259" key="7">
    <source>
        <dbReference type="PROSITE" id="PS50109"/>
    </source>
</evidence>
<dbReference type="CDD" id="cd00075">
    <property type="entry name" value="HATPase"/>
    <property type="match status" value="1"/>
</dbReference>
<evidence type="ECO:0000256" key="2">
    <source>
        <dbReference type="ARBA" id="ARBA00012438"/>
    </source>
</evidence>
<dbReference type="SMART" id="SM00388">
    <property type="entry name" value="HisKA"/>
    <property type="match status" value="1"/>
</dbReference>
<keyword evidence="5" id="KW-0418">Kinase</keyword>
<dbReference type="SMART" id="SM00387">
    <property type="entry name" value="HATPase_c"/>
    <property type="match status" value="1"/>
</dbReference>
<dbReference type="InterPro" id="IPR036890">
    <property type="entry name" value="HATPase_C_sf"/>
</dbReference>
<keyword evidence="6" id="KW-0175">Coiled coil</keyword>
<dbReference type="PROSITE" id="PS50112">
    <property type="entry name" value="PAS"/>
    <property type="match status" value="3"/>
</dbReference>
<feature type="domain" description="PAC" evidence="9">
    <location>
        <begin position="228"/>
        <end position="281"/>
    </location>
</feature>
<keyword evidence="4" id="KW-0808">Transferase</keyword>
<feature type="coiled-coil region" evidence="6">
    <location>
        <begin position="3"/>
        <end position="30"/>
    </location>
</feature>
<dbReference type="InterPro" id="IPR001610">
    <property type="entry name" value="PAC"/>
</dbReference>
<dbReference type="PANTHER" id="PTHR43304:SF1">
    <property type="entry name" value="PAC DOMAIN-CONTAINING PROTEIN"/>
    <property type="match status" value="1"/>
</dbReference>
<dbReference type="Pfam" id="PF00512">
    <property type="entry name" value="HisKA"/>
    <property type="match status" value="1"/>
</dbReference>
<dbReference type="InterPro" id="IPR013767">
    <property type="entry name" value="PAS_fold"/>
</dbReference>
<dbReference type="InterPro" id="IPR036097">
    <property type="entry name" value="HisK_dim/P_sf"/>
</dbReference>
<dbReference type="Gene3D" id="3.30.450.20">
    <property type="entry name" value="PAS domain"/>
    <property type="match status" value="3"/>
</dbReference>
<dbReference type="RefSeq" id="WP_346583088.1">
    <property type="nucleotide sequence ID" value="NZ_JBDJNQ010000014.1"/>
</dbReference>
<dbReference type="Pfam" id="PF13426">
    <property type="entry name" value="PAS_9"/>
    <property type="match status" value="1"/>
</dbReference>
<evidence type="ECO:0000313" key="11">
    <source>
        <dbReference type="Proteomes" id="UP001409291"/>
    </source>
</evidence>
<dbReference type="InterPro" id="IPR004358">
    <property type="entry name" value="Sig_transdc_His_kin-like_C"/>
</dbReference>
<feature type="coiled-coil region" evidence="6">
    <location>
        <begin position="136"/>
        <end position="163"/>
    </location>
</feature>
<dbReference type="InterPro" id="IPR000014">
    <property type="entry name" value="PAS"/>
</dbReference>
<evidence type="ECO:0000259" key="9">
    <source>
        <dbReference type="PROSITE" id="PS50113"/>
    </source>
</evidence>
<dbReference type="NCBIfam" id="TIGR00229">
    <property type="entry name" value="sensory_box"/>
    <property type="match status" value="3"/>
</dbReference>
<dbReference type="SUPFAM" id="SSF55785">
    <property type="entry name" value="PYP-like sensor domain (PAS domain)"/>
    <property type="match status" value="3"/>
</dbReference>
<dbReference type="SUPFAM" id="SSF47384">
    <property type="entry name" value="Homodimeric domain of signal transducing histidine kinase"/>
    <property type="match status" value="1"/>
</dbReference>
<feature type="domain" description="PAS" evidence="8">
    <location>
        <begin position="23"/>
        <end position="67"/>
    </location>
</feature>
<dbReference type="EMBL" id="JBDJNQ010000014">
    <property type="protein sequence ID" value="MEN5380194.1"/>
    <property type="molecule type" value="Genomic_DNA"/>
</dbReference>
<proteinExistence type="predicted"/>
<dbReference type="SUPFAM" id="SSF55874">
    <property type="entry name" value="ATPase domain of HSP90 chaperone/DNA topoisomerase II/histidine kinase"/>
    <property type="match status" value="1"/>
</dbReference>
<dbReference type="InterPro" id="IPR003661">
    <property type="entry name" value="HisK_dim/P_dom"/>
</dbReference>
<feature type="domain" description="PAC" evidence="9">
    <location>
        <begin position="351"/>
        <end position="403"/>
    </location>
</feature>
<dbReference type="PRINTS" id="PR00344">
    <property type="entry name" value="BCTRLSENSOR"/>
</dbReference>
<dbReference type="PROSITE" id="PS50109">
    <property type="entry name" value="HIS_KIN"/>
    <property type="match status" value="1"/>
</dbReference>
<evidence type="ECO:0000259" key="8">
    <source>
        <dbReference type="PROSITE" id="PS50112"/>
    </source>
</evidence>
<evidence type="ECO:0000256" key="4">
    <source>
        <dbReference type="ARBA" id="ARBA00022679"/>
    </source>
</evidence>
<accession>A0ABV0C039</accession>
<sequence length="628" mass="71344">MNKIDISDNLAILEKENNELRNRVAELSDFIENGSVPLHWVDESGIIIWANQAELDLLGYDKEEYIGHPISDFHKDAAVIEEILNRLTAKETIRDFPARLKCKNGSIKYVVISSNVLFKDGKFIHSRCFTKDVTPLVEEEKRKNKLMTLLEESEERLRLAIEATDLGTWDWDFEENKLYISKQAEKILGLHLNDLNYHHILELLHPEDQNNVNFIIQKLKESSSNSHFDFLCRVLKSDKNSTIWIRVQGATYMDNTNKMHRIIGSVLDITELKNSETKNAELAAIVNSSNDAIVSKTLEGIVTSWNAAAEELFGFKAGEIIGQPILKLIPENRKSEEDHILAKLRAGQSLKHFETIRISKTGQLLDVSLTISPIRDSAGQIIGVSKIARDISEKKQEERRKNDFISMVSHELKTPLTSILLFTQIMQKNYQDNKNDLGKQMSNKIETQSKKMIAMIRDFLSLARIEEDQLQINKESITLLSLFEEVREEAQLMISKHKIQFACAEPITIFADHDKIAQVFTNLISNAIKYSPAGGTITIGCEKKDGKVKLFVSDEGIGIAKEDQEKLFNRFYRVDNDEIAHISGFGIGLYIVSEILRYHDSAIEVESEKGSGTTFYFSLDEIGDPIPS</sequence>
<dbReference type="SMART" id="SM00091">
    <property type="entry name" value="PAS"/>
    <property type="match status" value="3"/>
</dbReference>
<dbReference type="InterPro" id="IPR003594">
    <property type="entry name" value="HATPase_dom"/>
</dbReference>
<keyword evidence="11" id="KW-1185">Reference proteome</keyword>
<dbReference type="Gene3D" id="1.10.287.130">
    <property type="match status" value="1"/>
</dbReference>
<dbReference type="CDD" id="cd00130">
    <property type="entry name" value="PAS"/>
    <property type="match status" value="3"/>
</dbReference>
<dbReference type="InterPro" id="IPR035965">
    <property type="entry name" value="PAS-like_dom_sf"/>
</dbReference>
<dbReference type="Pfam" id="PF02518">
    <property type="entry name" value="HATPase_c"/>
    <property type="match status" value="1"/>
</dbReference>
<evidence type="ECO:0000256" key="6">
    <source>
        <dbReference type="SAM" id="Coils"/>
    </source>
</evidence>
<dbReference type="CDD" id="cd00082">
    <property type="entry name" value="HisKA"/>
    <property type="match status" value="1"/>
</dbReference>
<name>A0ABV0C039_9SPHI</name>
<dbReference type="InterPro" id="IPR000700">
    <property type="entry name" value="PAS-assoc_C"/>
</dbReference>
<dbReference type="Pfam" id="PF00989">
    <property type="entry name" value="PAS"/>
    <property type="match status" value="2"/>
</dbReference>
<keyword evidence="3" id="KW-0597">Phosphoprotein</keyword>
<gene>
    <name evidence="10" type="ORF">ABE541_23200</name>
</gene>
<evidence type="ECO:0000313" key="10">
    <source>
        <dbReference type="EMBL" id="MEN5380194.1"/>
    </source>
</evidence>
<organism evidence="10 11">
    <name type="scientific">Sphingobacterium kitahiroshimense</name>
    <dbReference type="NCBI Taxonomy" id="470446"/>
    <lineage>
        <taxon>Bacteria</taxon>
        <taxon>Pseudomonadati</taxon>
        <taxon>Bacteroidota</taxon>
        <taxon>Sphingobacteriia</taxon>
        <taxon>Sphingobacteriales</taxon>
        <taxon>Sphingobacteriaceae</taxon>
        <taxon>Sphingobacterium</taxon>
    </lineage>
</organism>
<dbReference type="PANTHER" id="PTHR43304">
    <property type="entry name" value="PHYTOCHROME-LIKE PROTEIN CPH1"/>
    <property type="match status" value="1"/>
</dbReference>
<evidence type="ECO:0000256" key="5">
    <source>
        <dbReference type="ARBA" id="ARBA00022777"/>
    </source>
</evidence>
<dbReference type="Gene3D" id="3.30.565.10">
    <property type="entry name" value="Histidine kinase-like ATPase, C-terminal domain"/>
    <property type="match status" value="1"/>
</dbReference>
<dbReference type="EC" id="2.7.13.3" evidence="2"/>
<dbReference type="SMART" id="SM00086">
    <property type="entry name" value="PAC"/>
    <property type="match status" value="3"/>
</dbReference>
<evidence type="ECO:0000256" key="3">
    <source>
        <dbReference type="ARBA" id="ARBA00022553"/>
    </source>
</evidence>
<dbReference type="Proteomes" id="UP001409291">
    <property type="component" value="Unassembled WGS sequence"/>
</dbReference>
<feature type="domain" description="PAS" evidence="8">
    <location>
        <begin position="278"/>
        <end position="347"/>
    </location>
</feature>
<comment type="caution">
    <text evidence="10">The sequence shown here is derived from an EMBL/GenBank/DDBJ whole genome shotgun (WGS) entry which is preliminary data.</text>
</comment>
<feature type="domain" description="PAS" evidence="8">
    <location>
        <begin position="153"/>
        <end position="223"/>
    </location>
</feature>